<gene>
    <name evidence="1" type="ORF">Q7514_29080</name>
</gene>
<evidence type="ECO:0000313" key="1">
    <source>
        <dbReference type="EMBL" id="MEE2061583.1"/>
    </source>
</evidence>
<name>A0ABU7LJ53_9NOCA</name>
<accession>A0ABU7LJ53</accession>
<dbReference type="Proteomes" id="UP001336020">
    <property type="component" value="Unassembled WGS sequence"/>
</dbReference>
<reference evidence="1 2" key="1">
    <citation type="submission" date="2023-07" db="EMBL/GenBank/DDBJ databases">
        <authorList>
            <person name="Girao M."/>
            <person name="Carvalho M.F."/>
        </authorList>
    </citation>
    <scope>NUCLEOTIDE SEQUENCE [LARGE SCALE GENOMIC DNA]</scope>
    <source>
        <strain evidence="1 2">YIM65754</strain>
    </source>
</reference>
<proteinExistence type="predicted"/>
<sequence length="136" mass="14729">MSEPRVGQGMCAGKGLAWTVTGNESSAWRQAAAACTQCPLLAQCTADLERRLAGGEKITNQILAGRLFSTQGVEVKVEKIEQYADRCGMKTRDRNHRAPARRSTRCTVMARTAPEPEKTLTTDTGDQLALFESVAA</sequence>
<dbReference type="EMBL" id="JAUTXY010000019">
    <property type="protein sequence ID" value="MEE2061583.1"/>
    <property type="molecule type" value="Genomic_DNA"/>
</dbReference>
<evidence type="ECO:0000313" key="2">
    <source>
        <dbReference type="Proteomes" id="UP001336020"/>
    </source>
</evidence>
<evidence type="ECO:0008006" key="3">
    <source>
        <dbReference type="Google" id="ProtNLM"/>
    </source>
</evidence>
<comment type="caution">
    <text evidence="1">The sequence shown here is derived from an EMBL/GenBank/DDBJ whole genome shotgun (WGS) entry which is preliminary data.</text>
</comment>
<organism evidence="1 2">
    <name type="scientific">Rhodococcus artemisiae</name>
    <dbReference type="NCBI Taxonomy" id="714159"/>
    <lineage>
        <taxon>Bacteria</taxon>
        <taxon>Bacillati</taxon>
        <taxon>Actinomycetota</taxon>
        <taxon>Actinomycetes</taxon>
        <taxon>Mycobacteriales</taxon>
        <taxon>Nocardiaceae</taxon>
        <taxon>Rhodococcus</taxon>
    </lineage>
</organism>
<protein>
    <recommendedName>
        <fullName evidence="3">Transcription factor WhiB</fullName>
    </recommendedName>
</protein>
<keyword evidence="2" id="KW-1185">Reference proteome</keyword>